<dbReference type="RefSeq" id="WP_184678779.1">
    <property type="nucleotide sequence ID" value="NZ_JACHGY010000001.1"/>
</dbReference>
<dbReference type="InterPro" id="IPR052351">
    <property type="entry name" value="Ornithine_N-alpha-AT"/>
</dbReference>
<dbReference type="Pfam" id="PF13444">
    <property type="entry name" value="Acetyltransf_5"/>
    <property type="match status" value="1"/>
</dbReference>
<name>A0A7X0HAT5_9BACT</name>
<evidence type="ECO:0000256" key="4">
    <source>
        <dbReference type="ARBA" id="ARBA00023098"/>
    </source>
</evidence>
<evidence type="ECO:0000256" key="2">
    <source>
        <dbReference type="ARBA" id="ARBA00022516"/>
    </source>
</evidence>
<keyword evidence="8" id="KW-1185">Reference proteome</keyword>
<comment type="caution">
    <text evidence="7">The sequence shown here is derived from an EMBL/GenBank/DDBJ whole genome shotgun (WGS) entry which is preliminary data.</text>
</comment>
<dbReference type="Proteomes" id="UP000541810">
    <property type="component" value="Unassembled WGS sequence"/>
</dbReference>
<comment type="pathway">
    <text evidence="1">Lipid metabolism.</text>
</comment>
<dbReference type="SMART" id="SM00563">
    <property type="entry name" value="PlsC"/>
    <property type="match status" value="1"/>
</dbReference>
<evidence type="ECO:0000313" key="8">
    <source>
        <dbReference type="Proteomes" id="UP000541810"/>
    </source>
</evidence>
<evidence type="ECO:0000256" key="3">
    <source>
        <dbReference type="ARBA" id="ARBA00022679"/>
    </source>
</evidence>
<keyword evidence="5" id="KW-0012">Acyltransferase</keyword>
<keyword evidence="4" id="KW-0443">Lipid metabolism</keyword>
<dbReference type="SUPFAM" id="SSF55729">
    <property type="entry name" value="Acyl-CoA N-acyltransferases (Nat)"/>
    <property type="match status" value="1"/>
</dbReference>
<dbReference type="PANTHER" id="PTHR37323:SF1">
    <property type="entry name" value="L-ORNITHINE N(ALPHA)-ACYLTRANSFERASE"/>
    <property type="match status" value="1"/>
</dbReference>
<gene>
    <name evidence="7" type="ORF">HNQ40_003107</name>
</gene>
<evidence type="ECO:0000313" key="7">
    <source>
        <dbReference type="EMBL" id="MBB6431301.1"/>
    </source>
</evidence>
<dbReference type="GO" id="GO:0016746">
    <property type="term" value="F:acyltransferase activity"/>
    <property type="evidence" value="ECO:0007669"/>
    <property type="project" value="UniProtKB-KW"/>
</dbReference>
<dbReference type="InterPro" id="IPR016181">
    <property type="entry name" value="Acyl_CoA_acyltransferase"/>
</dbReference>
<dbReference type="Gene3D" id="3.40.630.30">
    <property type="match status" value="1"/>
</dbReference>
<dbReference type="PANTHER" id="PTHR37323">
    <property type="entry name" value="GCN5-RELATED N-ACETYLTRANSFERASE"/>
    <property type="match status" value="1"/>
</dbReference>
<sequence>MTHPFRIAPSEDRSPVSRSLIKAARPAMELAMRLPALNDLYDNIIAHDPGQERHFADKALEVMRIVLDLNEETLEAIPKEGPLVVVANHPFGGIEGIILASLLRRVRPDVKLLANEMLSCIPELRDTFFFVDVFGEDAQAKRLNAAAIRQSMSWVGDGHALGVFPSGAVSHLTLRQRNVADPPWQSATARIIQRTGATVVPVFFDGRNSNLFQIAGFVHPTLRSAMLPHELLKRRRSRVPMVIGAPIPPERTSKLEGREQLTNYLRVRTYLLRPRHRQIDLSARPDDSKYAPIIPPESPEVLAEEIGALPPQQTLMQSGEYDVLYARRPQMSALLREIGRLREITFRQVGEGSGKACDLDRFDDHYLHLLVWNRNTAEIVGSYRMGPTDEILPSLGVKGLYTSTLFNFRKKLIKQVTPALELGRSFVHPDYQRSYQPLQLLWKGIAAYAALHPRYRHLFGPVSISANYTSMSKNLLMTFLQLHRFLPNLASQIRPKNPPSRRRTRDWDRAAFSTVASNLEEVGHLVREIEADGKPMPVLLRQYLKLNAQFLGFNVDPEFGNVLDGLMLIDIPNMPKALGKRYFGAEAWDAYRKHHGVTE</sequence>
<evidence type="ECO:0000256" key="1">
    <source>
        <dbReference type="ARBA" id="ARBA00005189"/>
    </source>
</evidence>
<accession>A0A7X0HAT5</accession>
<feature type="domain" description="Phospholipid/glycerol acyltransferase" evidence="6">
    <location>
        <begin position="83"/>
        <end position="207"/>
    </location>
</feature>
<dbReference type="AlphaFoldDB" id="A0A7X0HAT5"/>
<evidence type="ECO:0000256" key="5">
    <source>
        <dbReference type="ARBA" id="ARBA00023315"/>
    </source>
</evidence>
<dbReference type="Pfam" id="PF19576">
    <property type="entry name" value="Acyltransf_2"/>
    <property type="match status" value="1"/>
</dbReference>
<organism evidence="7 8">
    <name type="scientific">Algisphaera agarilytica</name>
    <dbReference type="NCBI Taxonomy" id="1385975"/>
    <lineage>
        <taxon>Bacteria</taxon>
        <taxon>Pseudomonadati</taxon>
        <taxon>Planctomycetota</taxon>
        <taxon>Phycisphaerae</taxon>
        <taxon>Phycisphaerales</taxon>
        <taxon>Phycisphaeraceae</taxon>
        <taxon>Algisphaera</taxon>
    </lineage>
</organism>
<dbReference type="GO" id="GO:0006629">
    <property type="term" value="P:lipid metabolic process"/>
    <property type="evidence" value="ECO:0007669"/>
    <property type="project" value="UniProtKB-KW"/>
</dbReference>
<keyword evidence="3" id="KW-0808">Transferase</keyword>
<reference evidence="7 8" key="1">
    <citation type="submission" date="2020-08" db="EMBL/GenBank/DDBJ databases">
        <title>Genomic Encyclopedia of Type Strains, Phase IV (KMG-IV): sequencing the most valuable type-strain genomes for metagenomic binning, comparative biology and taxonomic classification.</title>
        <authorList>
            <person name="Goeker M."/>
        </authorList>
    </citation>
    <scope>NUCLEOTIDE SEQUENCE [LARGE SCALE GENOMIC DNA]</scope>
    <source>
        <strain evidence="7 8">DSM 103725</strain>
    </source>
</reference>
<dbReference type="SUPFAM" id="SSF69593">
    <property type="entry name" value="Glycerol-3-phosphate (1)-acyltransferase"/>
    <property type="match status" value="1"/>
</dbReference>
<evidence type="ECO:0000259" key="6">
    <source>
        <dbReference type="SMART" id="SM00563"/>
    </source>
</evidence>
<keyword evidence="2" id="KW-0444">Lipid biosynthesis</keyword>
<dbReference type="CDD" id="cd07986">
    <property type="entry name" value="LPLAT_ACT14924-like"/>
    <property type="match status" value="1"/>
</dbReference>
<protein>
    <submittedName>
        <fullName evidence="7">Putative hemolysin</fullName>
    </submittedName>
</protein>
<proteinExistence type="predicted"/>
<dbReference type="EMBL" id="JACHGY010000001">
    <property type="protein sequence ID" value="MBB6431301.1"/>
    <property type="molecule type" value="Genomic_DNA"/>
</dbReference>
<dbReference type="InterPro" id="IPR002123">
    <property type="entry name" value="Plipid/glycerol_acylTrfase"/>
</dbReference>
<dbReference type="InterPro" id="IPR045746">
    <property type="entry name" value="ACT14924-like_Acyltransf_dom"/>
</dbReference>